<evidence type="ECO:0000313" key="2">
    <source>
        <dbReference type="EMBL" id="QHU04302.1"/>
    </source>
</evidence>
<evidence type="ECO:0000256" key="1">
    <source>
        <dbReference type="SAM" id="Phobius"/>
    </source>
</evidence>
<protein>
    <submittedName>
        <fullName evidence="2">Uncharacterized protein</fullName>
    </submittedName>
</protein>
<accession>A0A6C0JFA4</accession>
<keyword evidence="1" id="KW-0812">Transmembrane</keyword>
<sequence>MGYIHDILINLICNNKYNFNLSVIVIITLSILILFAIINIIISYYIIKYLEINVANDIYFCNYNYNKKSEELLKKYGNYRIRKIYLVKNPVTKLNTFLLNLITFYNYEKTISNVNQNFKKKCTPCHISFMIEIELNSNNKKFLLLEKTSYVNISENIHLNEQKNLKIIKLPKSDFTINSILKETQNRIGEKKFFNWSIYKNNCSIFIKELLITVGLYNKSNIKFISQNKFVKKIKFTTLTLHIINILCTLNNVAGNYLYI</sequence>
<keyword evidence="1" id="KW-1133">Transmembrane helix</keyword>
<keyword evidence="1" id="KW-0472">Membrane</keyword>
<dbReference type="AlphaFoldDB" id="A0A6C0JFA4"/>
<reference evidence="2" key="1">
    <citation type="journal article" date="2020" name="Nature">
        <title>Giant virus diversity and host interactions through global metagenomics.</title>
        <authorList>
            <person name="Schulz F."/>
            <person name="Roux S."/>
            <person name="Paez-Espino D."/>
            <person name="Jungbluth S."/>
            <person name="Walsh D.A."/>
            <person name="Denef V.J."/>
            <person name="McMahon K.D."/>
            <person name="Konstantinidis K.T."/>
            <person name="Eloe-Fadrosh E.A."/>
            <person name="Kyrpides N.C."/>
            <person name="Woyke T."/>
        </authorList>
    </citation>
    <scope>NUCLEOTIDE SEQUENCE</scope>
    <source>
        <strain evidence="2">GVMAG-M-3300027708-39</strain>
    </source>
</reference>
<dbReference type="EMBL" id="MN740395">
    <property type="protein sequence ID" value="QHU04302.1"/>
    <property type="molecule type" value="Genomic_DNA"/>
</dbReference>
<name>A0A6C0JFA4_9ZZZZ</name>
<organism evidence="2">
    <name type="scientific">viral metagenome</name>
    <dbReference type="NCBI Taxonomy" id="1070528"/>
    <lineage>
        <taxon>unclassified sequences</taxon>
        <taxon>metagenomes</taxon>
        <taxon>organismal metagenomes</taxon>
    </lineage>
</organism>
<proteinExistence type="predicted"/>
<feature type="transmembrane region" description="Helical" evidence="1">
    <location>
        <begin position="21"/>
        <end position="47"/>
    </location>
</feature>